<dbReference type="PANTHER" id="PTHR48090:SF7">
    <property type="entry name" value="RFBJ PROTEIN"/>
    <property type="match status" value="1"/>
</dbReference>
<feature type="domain" description="Glycosyltransferase 2-like" evidence="1">
    <location>
        <begin position="16"/>
        <end position="173"/>
    </location>
</feature>
<dbReference type="Proteomes" id="UP001519296">
    <property type="component" value="Unassembled WGS sequence"/>
</dbReference>
<reference evidence="2 3" key="1">
    <citation type="submission" date="2018-02" db="EMBL/GenBank/DDBJ databases">
        <title>Draft genome sequence of Streptococcus oricebi CCUG 70868T type strain.</title>
        <authorList>
            <person name="Mendez V."/>
            <person name="Salva-Serra F."/>
            <person name="Jaen-Luchoro D."/>
            <person name="Gonzales-Siles L."/>
            <person name="Karlsson R."/>
            <person name="Engstrom-Jakobsson H."/>
            <person name="Busquets A."/>
            <person name="Gomila M."/>
            <person name="Pineiro-Iglesias B."/>
            <person name="Bennasar-Figueras A."/>
            <person name="Seeger M."/>
            <person name="Moore E."/>
        </authorList>
    </citation>
    <scope>NUCLEOTIDE SEQUENCE [LARGE SCALE GENOMIC DNA]</scope>
    <source>
        <strain evidence="2 3">CCUG 70868</strain>
    </source>
</reference>
<dbReference type="GO" id="GO:0016740">
    <property type="term" value="F:transferase activity"/>
    <property type="evidence" value="ECO:0007669"/>
    <property type="project" value="UniProtKB-KW"/>
</dbReference>
<gene>
    <name evidence="2" type="ORF">C4K46_00920</name>
</gene>
<dbReference type="EMBL" id="PRDG01000001">
    <property type="protein sequence ID" value="MBP2622494.1"/>
    <property type="molecule type" value="Genomic_DNA"/>
</dbReference>
<proteinExistence type="predicted"/>
<dbReference type="InterPro" id="IPR001173">
    <property type="entry name" value="Glyco_trans_2-like"/>
</dbReference>
<keyword evidence="2" id="KW-0808">Transferase</keyword>
<organism evidence="2 3">
    <name type="scientific">Streptococcus oricebi</name>
    <dbReference type="NCBI Taxonomy" id="1547447"/>
    <lineage>
        <taxon>Bacteria</taxon>
        <taxon>Bacillati</taxon>
        <taxon>Bacillota</taxon>
        <taxon>Bacilli</taxon>
        <taxon>Lactobacillales</taxon>
        <taxon>Streptococcaceae</taxon>
        <taxon>Streptococcus</taxon>
    </lineage>
</organism>
<dbReference type="Pfam" id="PF00535">
    <property type="entry name" value="Glycos_transf_2"/>
    <property type="match status" value="1"/>
</dbReference>
<name>A0ABS5B0Y8_9STRE</name>
<sequence>MIFKGKKSVKSSELLIIIPAYNESGNIEKTIQMIETHTPEFDYVIINDCSTDDTLEVCRQNHFNVIDLPINLGIGGAVQTGYQYALAKDYDYAVQIDGDGQHNPEYIKTMLDFIKKDQVDMIIGSRFIENQGFQSSFARRIGITFFEKLIKILTGKKITDPTSGLRVVNRKVIEIFASHYPSDYPEPETIVSLLESGYLVEEIPVLMNEREHGTSSITLSKSVYYMIKVSIAMLISKMSGGYKDERKS</sequence>
<keyword evidence="3" id="KW-1185">Reference proteome</keyword>
<dbReference type="CDD" id="cd04179">
    <property type="entry name" value="DPM_DPG-synthase_like"/>
    <property type="match status" value="1"/>
</dbReference>
<evidence type="ECO:0000313" key="2">
    <source>
        <dbReference type="EMBL" id="MBP2622494.1"/>
    </source>
</evidence>
<dbReference type="PANTHER" id="PTHR48090">
    <property type="entry name" value="UNDECAPRENYL-PHOSPHATE 4-DEOXY-4-FORMAMIDO-L-ARABINOSE TRANSFERASE-RELATED"/>
    <property type="match status" value="1"/>
</dbReference>
<dbReference type="Gene3D" id="3.90.550.10">
    <property type="entry name" value="Spore Coat Polysaccharide Biosynthesis Protein SpsA, Chain A"/>
    <property type="match status" value="1"/>
</dbReference>
<dbReference type="InterPro" id="IPR050256">
    <property type="entry name" value="Glycosyltransferase_2"/>
</dbReference>
<protein>
    <submittedName>
        <fullName evidence="2">Glycosyl transferase family 2</fullName>
    </submittedName>
</protein>
<dbReference type="InterPro" id="IPR029044">
    <property type="entry name" value="Nucleotide-diphossugar_trans"/>
</dbReference>
<dbReference type="SUPFAM" id="SSF53448">
    <property type="entry name" value="Nucleotide-diphospho-sugar transferases"/>
    <property type="match status" value="1"/>
</dbReference>
<evidence type="ECO:0000259" key="1">
    <source>
        <dbReference type="Pfam" id="PF00535"/>
    </source>
</evidence>
<comment type="caution">
    <text evidence="2">The sequence shown here is derived from an EMBL/GenBank/DDBJ whole genome shotgun (WGS) entry which is preliminary data.</text>
</comment>
<evidence type="ECO:0000313" key="3">
    <source>
        <dbReference type="Proteomes" id="UP001519296"/>
    </source>
</evidence>
<accession>A0ABS5B0Y8</accession>